<dbReference type="EMBL" id="KY322437">
    <property type="protein sequence ID" value="AUF82461.1"/>
    <property type="molecule type" value="Genomic_DNA"/>
</dbReference>
<organism evidence="1">
    <name type="scientific">Tetraselmis virus 1</name>
    <dbReference type="NCBI Taxonomy" id="2060617"/>
    <lineage>
        <taxon>Viruses</taxon>
        <taxon>Varidnaviria</taxon>
        <taxon>Bamfordvirae</taxon>
        <taxon>Nucleocytoviricota</taxon>
        <taxon>Megaviricetes</taxon>
        <taxon>Imitervirales</taxon>
        <taxon>Allomimiviridae</taxon>
        <taxon>Oceanusvirus</taxon>
        <taxon>Oceanusvirus kaneohense</taxon>
    </lineage>
</organism>
<evidence type="ECO:0000313" key="1">
    <source>
        <dbReference type="EMBL" id="AUF82461.1"/>
    </source>
</evidence>
<protein>
    <submittedName>
        <fullName evidence="1">Uncharacterized protein</fullName>
    </submittedName>
</protein>
<dbReference type="Proteomes" id="UP000244773">
    <property type="component" value="Segment"/>
</dbReference>
<gene>
    <name evidence="1" type="ORF">TetV_369</name>
</gene>
<reference evidence="1" key="1">
    <citation type="journal article" date="2018" name="Virology">
        <title>A giant virus infecting green algae encodes key fermentation genes.</title>
        <authorList>
            <person name="Schvarcz C.R."/>
            <person name="Steward G.F."/>
        </authorList>
    </citation>
    <scope>NUCLEOTIDE SEQUENCE [LARGE SCALE GENOMIC DNA]</scope>
</reference>
<evidence type="ECO:0000313" key="2">
    <source>
        <dbReference type="Proteomes" id="UP000244773"/>
    </source>
</evidence>
<keyword evidence="2" id="KW-1185">Reference proteome</keyword>
<proteinExistence type="predicted"/>
<name>A0A2P0VNI5_9VIRU</name>
<sequence>MRVVLFESKTTLGAPYIHALRTSLQFYKSCSFLVYSFIPLQNHTEETVRNLTCDLVFLIDQEWNDTVKILIEKGIEVYSINVSDIVPKHCMIKNARTNELIVKSVSSKYTLDIGILTNRIDFPKGYVLILENENPTSAEQKWIFDTISEIWKSTSMKILMRCDNTSRRIRYKDMVDFSDTSKKSIQEDINSAEVVIAYNHPKLFYAIYRRVPFCCKKGIGCFAESLSMDIEDVPVINSFPQKDISDVHDCVDEVSKNHWSILELKECDLFPHIDLFENTKI</sequence>
<accession>A0A2P0VNI5</accession>